<dbReference type="AlphaFoldDB" id="A0A1G5VKT6"/>
<accession>A0A1G5VKT6</accession>
<sequence length="39" mass="4521">MKKIGEKIILKKILKTMSPEEIAEKTDISLSEIKKITEY</sequence>
<organism evidence="1 2">
    <name type="scientific">Methanobrevibacter millerae</name>
    <dbReference type="NCBI Taxonomy" id="230361"/>
    <lineage>
        <taxon>Archaea</taxon>
        <taxon>Methanobacteriati</taxon>
        <taxon>Methanobacteriota</taxon>
        <taxon>Methanomada group</taxon>
        <taxon>Methanobacteria</taxon>
        <taxon>Methanobacteriales</taxon>
        <taxon>Methanobacteriaceae</taxon>
        <taxon>Methanobrevibacter</taxon>
    </lineage>
</organism>
<dbReference type="Proteomes" id="UP000323439">
    <property type="component" value="Unassembled WGS sequence"/>
</dbReference>
<gene>
    <name evidence="1" type="ORF">SAMN02910315_00711</name>
</gene>
<proteinExistence type="predicted"/>
<evidence type="ECO:0000313" key="1">
    <source>
        <dbReference type="EMBL" id="SDA46493.1"/>
    </source>
</evidence>
<name>A0A1G5VKT6_9EURY</name>
<dbReference type="EMBL" id="FMXB01000004">
    <property type="protein sequence ID" value="SDA46493.1"/>
    <property type="molecule type" value="Genomic_DNA"/>
</dbReference>
<protein>
    <submittedName>
        <fullName evidence="1">Uncharacterized protein</fullName>
    </submittedName>
</protein>
<evidence type="ECO:0000313" key="2">
    <source>
        <dbReference type="Proteomes" id="UP000323439"/>
    </source>
</evidence>
<keyword evidence="2" id="KW-1185">Reference proteome</keyword>
<reference evidence="1 2" key="1">
    <citation type="submission" date="2016-10" db="EMBL/GenBank/DDBJ databases">
        <authorList>
            <person name="Varghese N."/>
            <person name="Submissions S."/>
        </authorList>
    </citation>
    <scope>NUCLEOTIDE SEQUENCE [LARGE SCALE GENOMIC DNA]</scope>
    <source>
        <strain evidence="1 2">DSM 16643</strain>
    </source>
</reference>